<dbReference type="Pfam" id="PF00772">
    <property type="entry name" value="DnaB"/>
    <property type="match status" value="1"/>
</dbReference>
<evidence type="ECO:0000256" key="3">
    <source>
        <dbReference type="ARBA" id="ARBA00022705"/>
    </source>
</evidence>
<evidence type="ECO:0000259" key="13">
    <source>
        <dbReference type="PROSITE" id="PS51199"/>
    </source>
</evidence>
<dbReference type="SUPFAM" id="SSF52540">
    <property type="entry name" value="P-loop containing nucleoside triphosphate hydrolases"/>
    <property type="match status" value="1"/>
</dbReference>
<evidence type="ECO:0000256" key="5">
    <source>
        <dbReference type="ARBA" id="ARBA00022801"/>
    </source>
</evidence>
<organism evidence="14 15">
    <name type="scientific">Candidatus Alistipes intestinigallinarum</name>
    <dbReference type="NCBI Taxonomy" id="2838440"/>
    <lineage>
        <taxon>Bacteria</taxon>
        <taxon>Pseudomonadati</taxon>
        <taxon>Bacteroidota</taxon>
        <taxon>Bacteroidia</taxon>
        <taxon>Bacteroidales</taxon>
        <taxon>Rikenellaceae</taxon>
        <taxon>Alistipes</taxon>
    </lineage>
</organism>
<dbReference type="InterPro" id="IPR036185">
    <property type="entry name" value="DNA_heli_DnaB-like_N_sf"/>
</dbReference>
<proteinExistence type="inferred from homology"/>
<evidence type="ECO:0000256" key="8">
    <source>
        <dbReference type="ARBA" id="ARBA00023125"/>
    </source>
</evidence>
<dbReference type="Pfam" id="PF03796">
    <property type="entry name" value="DnaB_C"/>
    <property type="match status" value="1"/>
</dbReference>
<dbReference type="GO" id="GO:0005829">
    <property type="term" value="C:cytosol"/>
    <property type="evidence" value="ECO:0007669"/>
    <property type="project" value="TreeGrafter"/>
</dbReference>
<comment type="catalytic activity">
    <reaction evidence="10 12">
        <text>ATP + H2O = ADP + phosphate + H(+)</text>
        <dbReference type="Rhea" id="RHEA:13065"/>
        <dbReference type="ChEBI" id="CHEBI:15377"/>
        <dbReference type="ChEBI" id="CHEBI:15378"/>
        <dbReference type="ChEBI" id="CHEBI:30616"/>
        <dbReference type="ChEBI" id="CHEBI:43474"/>
        <dbReference type="ChEBI" id="CHEBI:456216"/>
        <dbReference type="EC" id="5.6.2.3"/>
    </reaction>
</comment>
<evidence type="ECO:0000256" key="6">
    <source>
        <dbReference type="ARBA" id="ARBA00022806"/>
    </source>
</evidence>
<evidence type="ECO:0000256" key="7">
    <source>
        <dbReference type="ARBA" id="ARBA00022840"/>
    </source>
</evidence>
<keyword evidence="2 12" id="KW-0639">Primosome</keyword>
<evidence type="ECO:0000256" key="1">
    <source>
        <dbReference type="ARBA" id="ARBA00008428"/>
    </source>
</evidence>
<evidence type="ECO:0000256" key="4">
    <source>
        <dbReference type="ARBA" id="ARBA00022741"/>
    </source>
</evidence>
<keyword evidence="7 12" id="KW-0067">ATP-binding</keyword>
<dbReference type="CDD" id="cd00984">
    <property type="entry name" value="DnaB_C"/>
    <property type="match status" value="1"/>
</dbReference>
<reference evidence="14" key="1">
    <citation type="journal article" date="2021" name="PeerJ">
        <title>Extensive microbial diversity within the chicken gut microbiome revealed by metagenomics and culture.</title>
        <authorList>
            <person name="Gilroy R."/>
            <person name="Ravi A."/>
            <person name="Getino M."/>
            <person name="Pursley I."/>
            <person name="Horton D.L."/>
            <person name="Alikhan N.F."/>
            <person name="Baker D."/>
            <person name="Gharbi K."/>
            <person name="Hall N."/>
            <person name="Watson M."/>
            <person name="Adriaenssens E.M."/>
            <person name="Foster-Nyarko E."/>
            <person name="Jarju S."/>
            <person name="Secka A."/>
            <person name="Antonio M."/>
            <person name="Oren A."/>
            <person name="Chaudhuri R.R."/>
            <person name="La Ragione R."/>
            <person name="Hildebrand F."/>
            <person name="Pallen M.J."/>
        </authorList>
    </citation>
    <scope>NUCLEOTIDE SEQUENCE</scope>
    <source>
        <strain evidence="14">5134</strain>
    </source>
</reference>
<dbReference type="AlphaFoldDB" id="A0A9D2CA17"/>
<comment type="similarity">
    <text evidence="1 12">Belongs to the helicase family. DnaB subfamily.</text>
</comment>
<dbReference type="InterPro" id="IPR007694">
    <property type="entry name" value="DNA_helicase_DnaB-like_C"/>
</dbReference>
<dbReference type="InterPro" id="IPR016136">
    <property type="entry name" value="DNA_helicase_N/primase_C"/>
</dbReference>
<dbReference type="GO" id="GO:1990077">
    <property type="term" value="C:primosome complex"/>
    <property type="evidence" value="ECO:0007669"/>
    <property type="project" value="UniProtKB-UniRule"/>
</dbReference>
<dbReference type="InterPro" id="IPR007692">
    <property type="entry name" value="DNA_helicase_DnaB"/>
</dbReference>
<dbReference type="GO" id="GO:0006269">
    <property type="term" value="P:DNA replication, synthesis of primer"/>
    <property type="evidence" value="ECO:0007669"/>
    <property type="project" value="UniProtKB-UniRule"/>
</dbReference>
<comment type="function">
    <text evidence="12">The main replicative DNA helicase, it participates in initiation and elongation during chromosome replication. Travels ahead of the DNA replisome, separating dsDNA into templates for DNA synthesis. A processive ATP-dependent 5'-3' DNA helicase it has DNA-dependent ATPase activity.</text>
</comment>
<keyword evidence="5 12" id="KW-0378">Hydrolase</keyword>
<feature type="domain" description="SF4 helicase" evidence="13">
    <location>
        <begin position="181"/>
        <end position="454"/>
    </location>
</feature>
<dbReference type="GO" id="GO:0016787">
    <property type="term" value="F:hydrolase activity"/>
    <property type="evidence" value="ECO:0007669"/>
    <property type="project" value="UniProtKB-KW"/>
</dbReference>
<dbReference type="EC" id="5.6.2.3" evidence="11 12"/>
<dbReference type="SMART" id="SM00382">
    <property type="entry name" value="AAA"/>
    <property type="match status" value="1"/>
</dbReference>
<reference evidence="14" key="2">
    <citation type="submission" date="2021-04" db="EMBL/GenBank/DDBJ databases">
        <authorList>
            <person name="Gilroy R."/>
        </authorList>
    </citation>
    <scope>NUCLEOTIDE SEQUENCE</scope>
    <source>
        <strain evidence="14">5134</strain>
    </source>
</reference>
<dbReference type="GO" id="GO:0043139">
    <property type="term" value="F:5'-3' DNA helicase activity"/>
    <property type="evidence" value="ECO:0007669"/>
    <property type="project" value="UniProtKB-EC"/>
</dbReference>
<keyword evidence="3 12" id="KW-0235">DNA replication</keyword>
<evidence type="ECO:0000256" key="11">
    <source>
        <dbReference type="NCBIfam" id="TIGR00665"/>
    </source>
</evidence>
<dbReference type="InterPro" id="IPR007693">
    <property type="entry name" value="DNA_helicase_DnaB-like_N"/>
</dbReference>
<keyword evidence="4 12" id="KW-0547">Nucleotide-binding</keyword>
<evidence type="ECO:0000256" key="9">
    <source>
        <dbReference type="ARBA" id="ARBA00023235"/>
    </source>
</evidence>
<dbReference type="PROSITE" id="PS51199">
    <property type="entry name" value="SF4_HELICASE"/>
    <property type="match status" value="1"/>
</dbReference>
<dbReference type="GO" id="GO:0005524">
    <property type="term" value="F:ATP binding"/>
    <property type="evidence" value="ECO:0007669"/>
    <property type="project" value="UniProtKB-UniRule"/>
</dbReference>
<dbReference type="InterPro" id="IPR003593">
    <property type="entry name" value="AAA+_ATPase"/>
</dbReference>
<evidence type="ECO:0000256" key="2">
    <source>
        <dbReference type="ARBA" id="ARBA00022515"/>
    </source>
</evidence>
<accession>A0A9D2CA17</accession>
<dbReference type="EMBL" id="DXDA01000004">
    <property type="protein sequence ID" value="HIY67846.1"/>
    <property type="molecule type" value="Genomic_DNA"/>
</dbReference>
<evidence type="ECO:0000256" key="10">
    <source>
        <dbReference type="ARBA" id="ARBA00048954"/>
    </source>
</evidence>
<dbReference type="InterPro" id="IPR027417">
    <property type="entry name" value="P-loop_NTPase"/>
</dbReference>
<dbReference type="PANTHER" id="PTHR30153:SF2">
    <property type="entry name" value="REPLICATIVE DNA HELICASE"/>
    <property type="match status" value="1"/>
</dbReference>
<evidence type="ECO:0000256" key="12">
    <source>
        <dbReference type="RuleBase" id="RU362085"/>
    </source>
</evidence>
<protein>
    <recommendedName>
        <fullName evidence="11 12">Replicative DNA helicase</fullName>
        <ecNumber evidence="11 12">5.6.2.3</ecNumber>
    </recommendedName>
</protein>
<evidence type="ECO:0000313" key="15">
    <source>
        <dbReference type="Proteomes" id="UP000886844"/>
    </source>
</evidence>
<dbReference type="NCBIfam" id="TIGR00665">
    <property type="entry name" value="DnaB"/>
    <property type="match status" value="1"/>
</dbReference>
<dbReference type="GO" id="GO:0003677">
    <property type="term" value="F:DNA binding"/>
    <property type="evidence" value="ECO:0007669"/>
    <property type="project" value="UniProtKB-UniRule"/>
</dbReference>
<dbReference type="PANTHER" id="PTHR30153">
    <property type="entry name" value="REPLICATIVE DNA HELICASE DNAB"/>
    <property type="match status" value="1"/>
</dbReference>
<dbReference type="Gene3D" id="3.40.50.300">
    <property type="entry name" value="P-loop containing nucleotide triphosphate hydrolases"/>
    <property type="match status" value="1"/>
</dbReference>
<keyword evidence="9" id="KW-0413">Isomerase</keyword>
<comment type="caution">
    <text evidence="14">The sequence shown here is derived from an EMBL/GenBank/DDBJ whole genome shotgun (WGS) entry which is preliminary data.</text>
</comment>
<keyword evidence="6 12" id="KW-0347">Helicase</keyword>
<dbReference type="Proteomes" id="UP000886844">
    <property type="component" value="Unassembled WGS sequence"/>
</dbReference>
<gene>
    <name evidence="14" type="primary">dnaB</name>
    <name evidence="14" type="ORF">H9828_00335</name>
</gene>
<evidence type="ECO:0000313" key="14">
    <source>
        <dbReference type="EMBL" id="HIY67846.1"/>
    </source>
</evidence>
<dbReference type="Gene3D" id="1.10.860.10">
    <property type="entry name" value="DNAb Helicase, Chain A"/>
    <property type="match status" value="1"/>
</dbReference>
<name>A0A9D2CA17_9BACT</name>
<dbReference type="SUPFAM" id="SSF48024">
    <property type="entry name" value="N-terminal domain of DnaB helicase"/>
    <property type="match status" value="1"/>
</dbReference>
<sequence length="464" mass="51026">MNSSTDIPAQGLPESPELERAVLGALILEPAYLPDVRSLLTGETFADPTNRRIYETILSLDDRGKSVDLASVASALRTSTNKEPRIPTSYLVGLSSDVGTGVNCVSWARQLKDTETRRRLVVFSYELAARAASDPDGVLDWATAEISMIGDRSTSTNDLRPLGAILRESLQQLECRCRAYASGQPVGTSTGLRSLDTYTGGWRGGQLVVVAGRPGMGKSAAALHFMASAARQGTPVCFFSLEMRDTQLSDRLLIGRSNVDANAYRAGSITSEVWETLERVEAELAALPIHISDRPATSMTQIRAQCRRMHRRSKCGMVVIDYLQLLDGDDRQQSREREVANMSRAAKQLAKELDIPVIILAQLSRKVEERPDKTPLLSDLRESGAIEQDADMVLFIMRPEYYGIQTIETGRYGTISSHGVGRFIIAKQRDGRTGEVCFRFNRSVTSLTDYDGPEEPQDVDPGSF</sequence>
<keyword evidence="8 12" id="KW-0238">DNA-binding</keyword>